<dbReference type="PANTHER" id="PTHR30307:SF0">
    <property type="entry name" value="S-ADENOSYLMETHIONINE:TRNA RIBOSYLTRANSFERASE-ISOMERASE"/>
    <property type="match status" value="1"/>
</dbReference>
<evidence type="ECO:0000256" key="3">
    <source>
        <dbReference type="ARBA" id="ARBA00022691"/>
    </source>
</evidence>
<dbReference type="UniPathway" id="UPA00392"/>
<keyword evidence="2 5" id="KW-0808">Transferase</keyword>
<comment type="subunit">
    <text evidence="5">Monomer.</text>
</comment>
<evidence type="ECO:0000313" key="7">
    <source>
        <dbReference type="Proteomes" id="UP000184233"/>
    </source>
</evidence>
<dbReference type="PANTHER" id="PTHR30307">
    <property type="entry name" value="S-ADENOSYLMETHIONINE:TRNA RIBOSYLTRANSFERASE-ISOMERASE"/>
    <property type="match status" value="1"/>
</dbReference>
<dbReference type="GO" id="GO:0008616">
    <property type="term" value="P:tRNA queuosine(34) biosynthetic process"/>
    <property type="evidence" value="ECO:0007669"/>
    <property type="project" value="UniProtKB-UniRule"/>
</dbReference>
<gene>
    <name evidence="5" type="primary">queA</name>
    <name evidence="6" type="ORF">BGO89_01565</name>
</gene>
<keyword evidence="6" id="KW-0413">Isomerase</keyword>
<keyword evidence="3 5" id="KW-0949">S-adenosyl-L-methionine</keyword>
<evidence type="ECO:0000256" key="2">
    <source>
        <dbReference type="ARBA" id="ARBA00022679"/>
    </source>
</evidence>
<dbReference type="AlphaFoldDB" id="A0A1M3L736"/>
<evidence type="ECO:0000256" key="1">
    <source>
        <dbReference type="ARBA" id="ARBA00022490"/>
    </source>
</evidence>
<comment type="function">
    <text evidence="5">Transfers and isomerizes the ribose moiety from AdoMet to the 7-aminomethyl group of 7-deazaguanine (preQ1-tRNA) to give epoxyqueuosine (oQ-tRNA).</text>
</comment>
<dbReference type="STRING" id="1895771.BGO89_01565"/>
<reference evidence="6 7" key="1">
    <citation type="submission" date="2016-09" db="EMBL/GenBank/DDBJ databases">
        <title>Genome-resolved meta-omics ties microbial dynamics to process performance in biotechnology for thiocyanate degradation.</title>
        <authorList>
            <person name="Kantor R.S."/>
            <person name="Huddy R.J."/>
            <person name="Iyer R."/>
            <person name="Thomas B.C."/>
            <person name="Brown C.T."/>
            <person name="Anantharaman K."/>
            <person name="Tringe S."/>
            <person name="Hettich R.L."/>
            <person name="Harrison S.T."/>
            <person name="Banfield J.F."/>
        </authorList>
    </citation>
    <scope>NUCLEOTIDE SEQUENCE [LARGE SCALE GENOMIC DNA]</scope>
    <source>
        <strain evidence="6">59-99</strain>
    </source>
</reference>
<dbReference type="GO" id="GO:0051075">
    <property type="term" value="F:S-adenosylmethionine:tRNA ribosyltransferase-isomerase activity"/>
    <property type="evidence" value="ECO:0007669"/>
    <property type="project" value="UniProtKB-EC"/>
</dbReference>
<comment type="catalytic activity">
    <reaction evidence="5">
        <text>7-aminomethyl-7-carbaguanosine(34) in tRNA + S-adenosyl-L-methionine = epoxyqueuosine(34) in tRNA + adenine + L-methionine + 2 H(+)</text>
        <dbReference type="Rhea" id="RHEA:32155"/>
        <dbReference type="Rhea" id="RHEA-COMP:10342"/>
        <dbReference type="Rhea" id="RHEA-COMP:18582"/>
        <dbReference type="ChEBI" id="CHEBI:15378"/>
        <dbReference type="ChEBI" id="CHEBI:16708"/>
        <dbReference type="ChEBI" id="CHEBI:57844"/>
        <dbReference type="ChEBI" id="CHEBI:59789"/>
        <dbReference type="ChEBI" id="CHEBI:82833"/>
        <dbReference type="ChEBI" id="CHEBI:194443"/>
        <dbReference type="EC" id="2.4.99.17"/>
    </reaction>
</comment>
<dbReference type="HAMAP" id="MF_00113">
    <property type="entry name" value="QueA"/>
    <property type="match status" value="1"/>
</dbReference>
<dbReference type="NCBIfam" id="TIGR00113">
    <property type="entry name" value="queA"/>
    <property type="match status" value="1"/>
</dbReference>
<sequence>MKLSEFKFTVPKASVAKFPSDPREASKMMVVNRETGEIEDREFKDILSFFDKGDVIVVNETKVFPARLFGKKEKTNAKIEVMLLRELKAQERIWDVLVEPARKVRIGNKIYFDNNRFYCEIIDNTTSRGRTVRFSYDGDLHQVIERIGQMPLPEYIKREPTELDKETYQCVFANPDKVGSIAPPTSGLHFSEKLLKAAEKKGVKVARVTLNIGQGIFETIEVEDLTKHRMYSEYFEISKDAADTINKALKSKKNVYAVGCSVVRALESSVLTSGIVKPNRGWTDKFIHPPYEFKIANRFITNFHLPASPSLLLATAYAGGKDTIFKAYKRAMKSEYRFFAYGDAMLII</sequence>
<keyword evidence="4 5" id="KW-0671">Queuosine biosynthesis</keyword>
<evidence type="ECO:0000256" key="4">
    <source>
        <dbReference type="ARBA" id="ARBA00022785"/>
    </source>
</evidence>
<dbReference type="InterPro" id="IPR003699">
    <property type="entry name" value="QueA"/>
</dbReference>
<evidence type="ECO:0000313" key="6">
    <source>
        <dbReference type="EMBL" id="OJX61376.1"/>
    </source>
</evidence>
<dbReference type="Gene3D" id="3.40.1780.10">
    <property type="entry name" value="QueA-like"/>
    <property type="match status" value="1"/>
</dbReference>
<protein>
    <recommendedName>
        <fullName evidence="5">S-adenosylmethionine:tRNA ribosyltransferase-isomerase</fullName>
        <ecNumber evidence="5">2.4.99.17</ecNumber>
    </recommendedName>
    <alternativeName>
        <fullName evidence="5">Queuosine biosynthesis protein QueA</fullName>
    </alternativeName>
</protein>
<organism evidence="6 7">
    <name type="scientific">Candidatus Kapaibacterium thiocyanatum</name>
    <dbReference type="NCBI Taxonomy" id="1895771"/>
    <lineage>
        <taxon>Bacteria</taxon>
        <taxon>Pseudomonadati</taxon>
        <taxon>Candidatus Kapaibacteriota</taxon>
        <taxon>Candidatus Kapaibacteriia</taxon>
        <taxon>Candidatus Kapaibacteriales</taxon>
        <taxon>Candidatus Kapaibacteriaceae</taxon>
        <taxon>Candidatus Kapaibacterium</taxon>
    </lineage>
</organism>
<accession>A0A1M3L736</accession>
<proteinExistence type="inferred from homology"/>
<dbReference type="Pfam" id="PF02547">
    <property type="entry name" value="Queuosine_synth"/>
    <property type="match status" value="1"/>
</dbReference>
<dbReference type="InterPro" id="IPR042119">
    <property type="entry name" value="QueA_dom2"/>
</dbReference>
<comment type="similarity">
    <text evidence="5">Belongs to the QueA family.</text>
</comment>
<name>A0A1M3L736_9BACT</name>
<evidence type="ECO:0000256" key="5">
    <source>
        <dbReference type="HAMAP-Rule" id="MF_00113"/>
    </source>
</evidence>
<dbReference type="GO" id="GO:0005737">
    <property type="term" value="C:cytoplasm"/>
    <property type="evidence" value="ECO:0007669"/>
    <property type="project" value="UniProtKB-SubCell"/>
</dbReference>
<dbReference type="FunFam" id="2.40.10.240:FF:000002">
    <property type="entry name" value="S-adenosylmethionine:tRNA ribosyltransferase-isomerase"/>
    <property type="match status" value="1"/>
</dbReference>
<dbReference type="EMBL" id="MKVH01000002">
    <property type="protein sequence ID" value="OJX61376.1"/>
    <property type="molecule type" value="Genomic_DNA"/>
</dbReference>
<keyword evidence="1 5" id="KW-0963">Cytoplasm</keyword>
<comment type="pathway">
    <text evidence="5">tRNA modification; tRNA-queuosine biosynthesis.</text>
</comment>
<dbReference type="InterPro" id="IPR042118">
    <property type="entry name" value="QueA_dom1"/>
</dbReference>
<dbReference type="NCBIfam" id="NF001140">
    <property type="entry name" value="PRK00147.1"/>
    <property type="match status" value="1"/>
</dbReference>
<dbReference type="Gene3D" id="2.40.10.240">
    <property type="entry name" value="QueA-like"/>
    <property type="match status" value="1"/>
</dbReference>
<comment type="caution">
    <text evidence="6">The sequence shown here is derived from an EMBL/GenBank/DDBJ whole genome shotgun (WGS) entry which is preliminary data.</text>
</comment>
<dbReference type="EC" id="2.4.99.17" evidence="5"/>
<dbReference type="SUPFAM" id="SSF111337">
    <property type="entry name" value="QueA-like"/>
    <property type="match status" value="1"/>
</dbReference>
<dbReference type="Proteomes" id="UP000184233">
    <property type="component" value="Unassembled WGS sequence"/>
</dbReference>
<dbReference type="InterPro" id="IPR036100">
    <property type="entry name" value="QueA_sf"/>
</dbReference>
<comment type="subcellular location">
    <subcellularLocation>
        <location evidence="5">Cytoplasm</location>
    </subcellularLocation>
</comment>